<keyword evidence="5" id="KW-1185">Reference proteome</keyword>
<gene>
    <name evidence="4" type="primary">AAEL006684</name>
    <name evidence="4" type="ORF">TNIN_203691</name>
</gene>
<dbReference type="GO" id="GO:0003677">
    <property type="term" value="F:DNA binding"/>
    <property type="evidence" value="ECO:0007669"/>
    <property type="project" value="TreeGrafter"/>
</dbReference>
<dbReference type="InterPro" id="IPR051265">
    <property type="entry name" value="HIBADH-related_NP60_sf"/>
</dbReference>
<organism evidence="4 5">
    <name type="scientific">Trichonephila inaurata madagascariensis</name>
    <dbReference type="NCBI Taxonomy" id="2747483"/>
    <lineage>
        <taxon>Eukaryota</taxon>
        <taxon>Metazoa</taxon>
        <taxon>Ecdysozoa</taxon>
        <taxon>Arthropoda</taxon>
        <taxon>Chelicerata</taxon>
        <taxon>Arachnida</taxon>
        <taxon>Araneae</taxon>
        <taxon>Araneomorphae</taxon>
        <taxon>Entelegynae</taxon>
        <taxon>Araneoidea</taxon>
        <taxon>Nephilidae</taxon>
        <taxon>Trichonephila</taxon>
        <taxon>Trichonephila inaurata</taxon>
    </lineage>
</organism>
<dbReference type="GO" id="GO:0016491">
    <property type="term" value="F:oxidoreductase activity"/>
    <property type="evidence" value="ECO:0007669"/>
    <property type="project" value="UniProtKB-KW"/>
</dbReference>
<dbReference type="PANTHER" id="PTHR43580">
    <property type="entry name" value="OXIDOREDUCTASE GLYR1-RELATED"/>
    <property type="match status" value="1"/>
</dbReference>
<dbReference type="SUPFAM" id="SSF48179">
    <property type="entry name" value="6-phosphogluconate dehydrogenase C-terminal domain-like"/>
    <property type="match status" value="1"/>
</dbReference>
<dbReference type="GO" id="GO:0050661">
    <property type="term" value="F:NADP binding"/>
    <property type="evidence" value="ECO:0007669"/>
    <property type="project" value="InterPro"/>
</dbReference>
<dbReference type="OrthoDB" id="6493824at2759"/>
<dbReference type="InterPro" id="IPR006115">
    <property type="entry name" value="6PGDH_NADP-bd"/>
</dbReference>
<sequence length="260" mass="28877">MKKYIAPSSDKIGMIGLGMMGQRIIKNLLDSGHDVSVWNRTPEKCKQFVDIGAKQFLTPAELVLNCDIIFCCVSGPKAVKFVASQVDGILQRFENSEPRKKAYVEMTCIDSDTSRVIAECITKRGGRYLEASIIGSILLAEKSSLLMLAAEDRDTFVRCFAAISKYRCYLSSDVGEASKYTLIQSMLTGTACVGLAETMLVVERLNLSKKSFLEYLKLSNITCPFYAEKAQAMVMNNFSTDISLKYQQQHLNMSLALGSY</sequence>
<proteinExistence type="inferred from homology"/>
<evidence type="ECO:0000313" key="4">
    <source>
        <dbReference type="EMBL" id="GFY40807.1"/>
    </source>
</evidence>
<keyword evidence="2" id="KW-0560">Oxidoreductase</keyword>
<dbReference type="InterPro" id="IPR013328">
    <property type="entry name" value="6PGD_dom2"/>
</dbReference>
<feature type="domain" description="6-phosphogluconate dehydrogenase NADP-binding" evidence="3">
    <location>
        <begin position="11"/>
        <end position="159"/>
    </location>
</feature>
<name>A0A8X6WST3_9ARAC</name>
<evidence type="ECO:0000256" key="2">
    <source>
        <dbReference type="ARBA" id="ARBA00023002"/>
    </source>
</evidence>
<dbReference type="AlphaFoldDB" id="A0A8X6WST3"/>
<dbReference type="PIRSF" id="PIRSF000103">
    <property type="entry name" value="HIBADH"/>
    <property type="match status" value="1"/>
</dbReference>
<evidence type="ECO:0000256" key="1">
    <source>
        <dbReference type="ARBA" id="ARBA00007598"/>
    </source>
</evidence>
<dbReference type="SUPFAM" id="SSF51735">
    <property type="entry name" value="NAD(P)-binding Rossmann-fold domains"/>
    <property type="match status" value="1"/>
</dbReference>
<dbReference type="InterPro" id="IPR036291">
    <property type="entry name" value="NAD(P)-bd_dom_sf"/>
</dbReference>
<dbReference type="GO" id="GO:0000785">
    <property type="term" value="C:chromatin"/>
    <property type="evidence" value="ECO:0007669"/>
    <property type="project" value="TreeGrafter"/>
</dbReference>
<evidence type="ECO:0000259" key="3">
    <source>
        <dbReference type="Pfam" id="PF03446"/>
    </source>
</evidence>
<comment type="caution">
    <text evidence="4">The sequence shown here is derived from an EMBL/GenBank/DDBJ whole genome shotgun (WGS) entry which is preliminary data.</text>
</comment>
<dbReference type="GO" id="GO:0140673">
    <property type="term" value="P:transcription elongation-coupled chromatin remodeling"/>
    <property type="evidence" value="ECO:0007669"/>
    <property type="project" value="TreeGrafter"/>
</dbReference>
<dbReference type="EMBL" id="BMAV01002109">
    <property type="protein sequence ID" value="GFY40807.1"/>
    <property type="molecule type" value="Genomic_DNA"/>
</dbReference>
<dbReference type="GO" id="GO:0031491">
    <property type="term" value="F:nucleosome binding"/>
    <property type="evidence" value="ECO:0007669"/>
    <property type="project" value="TreeGrafter"/>
</dbReference>
<dbReference type="Gene3D" id="1.10.1040.10">
    <property type="entry name" value="N-(1-d-carboxylethyl)-l-norvaline Dehydrogenase, domain 2"/>
    <property type="match status" value="1"/>
</dbReference>
<dbReference type="Proteomes" id="UP000886998">
    <property type="component" value="Unassembled WGS sequence"/>
</dbReference>
<dbReference type="InterPro" id="IPR015815">
    <property type="entry name" value="HIBADH-related"/>
</dbReference>
<dbReference type="InterPro" id="IPR008927">
    <property type="entry name" value="6-PGluconate_DH-like_C_sf"/>
</dbReference>
<dbReference type="Gene3D" id="3.40.50.720">
    <property type="entry name" value="NAD(P)-binding Rossmann-like Domain"/>
    <property type="match status" value="1"/>
</dbReference>
<dbReference type="PANTHER" id="PTHR43580:SF2">
    <property type="entry name" value="CYTOKINE-LIKE NUCLEAR FACTOR N-PAC"/>
    <property type="match status" value="1"/>
</dbReference>
<accession>A0A8X6WST3</accession>
<protein>
    <submittedName>
        <fullName evidence="4">Putative oxidoreductase GLYR1 homolog</fullName>
    </submittedName>
</protein>
<dbReference type="Pfam" id="PF03446">
    <property type="entry name" value="NAD_binding_2"/>
    <property type="match status" value="1"/>
</dbReference>
<reference evidence="4" key="1">
    <citation type="submission" date="2020-08" db="EMBL/GenBank/DDBJ databases">
        <title>Multicomponent nature underlies the extraordinary mechanical properties of spider dragline silk.</title>
        <authorList>
            <person name="Kono N."/>
            <person name="Nakamura H."/>
            <person name="Mori M."/>
            <person name="Yoshida Y."/>
            <person name="Ohtoshi R."/>
            <person name="Malay A.D."/>
            <person name="Moran D.A.P."/>
            <person name="Tomita M."/>
            <person name="Numata K."/>
            <person name="Arakawa K."/>
        </authorList>
    </citation>
    <scope>NUCLEOTIDE SEQUENCE</scope>
</reference>
<comment type="similarity">
    <text evidence="1">Belongs to the HIBADH-related family. NP60 subfamily.</text>
</comment>
<evidence type="ECO:0000313" key="5">
    <source>
        <dbReference type="Proteomes" id="UP000886998"/>
    </source>
</evidence>